<keyword evidence="3" id="KW-1185">Reference proteome</keyword>
<comment type="caution">
    <text evidence="2">The sequence shown here is derived from an EMBL/GenBank/DDBJ whole genome shotgun (WGS) entry which is preliminary data.</text>
</comment>
<keyword evidence="1" id="KW-1133">Transmembrane helix</keyword>
<feature type="transmembrane region" description="Helical" evidence="1">
    <location>
        <begin position="146"/>
        <end position="166"/>
    </location>
</feature>
<reference evidence="2 3" key="1">
    <citation type="submission" date="2019-11" db="EMBL/GenBank/DDBJ databases">
        <title>Novel species isolated from a subtropical stream in China.</title>
        <authorList>
            <person name="Lu H."/>
        </authorList>
    </citation>
    <scope>NUCLEOTIDE SEQUENCE [LARGE SCALE GENOMIC DNA]</scope>
    <source>
        <strain evidence="2 3">FT92W</strain>
    </source>
</reference>
<organism evidence="2 3">
    <name type="scientific">Pseudoduganella rivuli</name>
    <dbReference type="NCBI Taxonomy" id="2666085"/>
    <lineage>
        <taxon>Bacteria</taxon>
        <taxon>Pseudomonadati</taxon>
        <taxon>Pseudomonadota</taxon>
        <taxon>Betaproteobacteria</taxon>
        <taxon>Burkholderiales</taxon>
        <taxon>Oxalobacteraceae</taxon>
        <taxon>Telluria group</taxon>
        <taxon>Pseudoduganella</taxon>
    </lineage>
</organism>
<feature type="transmembrane region" description="Helical" evidence="1">
    <location>
        <begin position="12"/>
        <end position="30"/>
    </location>
</feature>
<evidence type="ECO:0000313" key="2">
    <source>
        <dbReference type="EMBL" id="MRV71849.1"/>
    </source>
</evidence>
<proteinExistence type="predicted"/>
<dbReference type="EMBL" id="WKJJ01000005">
    <property type="protein sequence ID" value="MRV71849.1"/>
    <property type="molecule type" value="Genomic_DNA"/>
</dbReference>
<keyword evidence="1" id="KW-0472">Membrane</keyword>
<keyword evidence="1" id="KW-0812">Transmembrane</keyword>
<evidence type="ECO:0000256" key="1">
    <source>
        <dbReference type="SAM" id="Phobius"/>
    </source>
</evidence>
<accession>A0A7X2LTH1</accession>
<protein>
    <submittedName>
        <fullName evidence="2">Uncharacterized protein</fullName>
    </submittedName>
</protein>
<evidence type="ECO:0000313" key="3">
    <source>
        <dbReference type="Proteomes" id="UP000446768"/>
    </source>
</evidence>
<feature type="transmembrane region" description="Helical" evidence="1">
    <location>
        <begin position="65"/>
        <end position="86"/>
    </location>
</feature>
<sequence length="172" mass="19423">MHQETDDNDWPPISTGVAIALTLFAAWIAWQHFLTADAWVFIVDNANLALHEAGHPIVGLLSSRLMVYGGTIFQLLFPMVFAHYFLRERQSSGWAASLLWLADNLMNVGRYMKDARAGELPLVGGGDHDWTEIFSRWGVLAHDIRIGNGMKILGLALAVYAVWWAWQHRNHD</sequence>
<dbReference type="AlphaFoldDB" id="A0A7X2LTH1"/>
<gene>
    <name evidence="2" type="ORF">GJ700_08910</name>
</gene>
<dbReference type="Proteomes" id="UP000446768">
    <property type="component" value="Unassembled WGS sequence"/>
</dbReference>
<name>A0A7X2LTH1_9BURK</name>